<feature type="signal peptide" evidence="1">
    <location>
        <begin position="1"/>
        <end position="30"/>
    </location>
</feature>
<comment type="caution">
    <text evidence="2">The sequence shown here is derived from an EMBL/GenBank/DDBJ whole genome shotgun (WGS) entry which is preliminary data.</text>
</comment>
<keyword evidence="3" id="KW-1185">Reference proteome</keyword>
<evidence type="ECO:0000256" key="1">
    <source>
        <dbReference type="SAM" id="SignalP"/>
    </source>
</evidence>
<sequence>MRRSLRRHVRSATAAGALLLASLAGCGSEADPATSSDDVLLTTCAEFMQLTRSDQSTFVGKVVVAKDPSAKRTGDTGQPSMALRAATIEVQRDCAKPDLADRTVANTLQGTVR</sequence>
<evidence type="ECO:0000313" key="3">
    <source>
        <dbReference type="Proteomes" id="UP000586827"/>
    </source>
</evidence>
<proteinExistence type="predicted"/>
<feature type="chain" id="PRO_5033061126" evidence="1">
    <location>
        <begin position="31"/>
        <end position="113"/>
    </location>
</feature>
<organism evidence="2 3">
    <name type="scientific">Nocardia uniformis</name>
    <dbReference type="NCBI Taxonomy" id="53432"/>
    <lineage>
        <taxon>Bacteria</taxon>
        <taxon>Bacillati</taxon>
        <taxon>Actinomycetota</taxon>
        <taxon>Actinomycetes</taxon>
        <taxon>Mycobacteriales</taxon>
        <taxon>Nocardiaceae</taxon>
        <taxon>Nocardia</taxon>
    </lineage>
</organism>
<dbReference type="PROSITE" id="PS51257">
    <property type="entry name" value="PROKAR_LIPOPROTEIN"/>
    <property type="match status" value="1"/>
</dbReference>
<protein>
    <submittedName>
        <fullName evidence="2">Uncharacterized protein</fullName>
    </submittedName>
</protein>
<gene>
    <name evidence="2" type="ORF">HLB23_10365</name>
</gene>
<dbReference type="AlphaFoldDB" id="A0A849CBC1"/>
<evidence type="ECO:0000313" key="2">
    <source>
        <dbReference type="EMBL" id="NNH70261.1"/>
    </source>
</evidence>
<dbReference type="EMBL" id="JABELX010000003">
    <property type="protein sequence ID" value="NNH70261.1"/>
    <property type="molecule type" value="Genomic_DNA"/>
</dbReference>
<accession>A0A849CBC1</accession>
<reference evidence="2 3" key="1">
    <citation type="submission" date="2020-05" db="EMBL/GenBank/DDBJ databases">
        <title>MicrobeNet Type strains.</title>
        <authorList>
            <person name="Nicholson A.C."/>
        </authorList>
    </citation>
    <scope>NUCLEOTIDE SEQUENCE [LARGE SCALE GENOMIC DNA]</scope>
    <source>
        <strain evidence="2 3">JCM 3224</strain>
    </source>
</reference>
<name>A0A849CBC1_9NOCA</name>
<keyword evidence="1" id="KW-0732">Signal</keyword>
<dbReference type="RefSeq" id="WP_067528943.1">
    <property type="nucleotide sequence ID" value="NZ_JABELX010000003.1"/>
</dbReference>
<dbReference type="Proteomes" id="UP000586827">
    <property type="component" value="Unassembled WGS sequence"/>
</dbReference>